<dbReference type="PANTHER" id="PTHR31744:SF210">
    <property type="entry name" value="NAC DOMAIN-CONTAINING PROTEIN 86-LIKE"/>
    <property type="match status" value="1"/>
</dbReference>
<evidence type="ECO:0000256" key="4">
    <source>
        <dbReference type="ARBA" id="ARBA00023163"/>
    </source>
</evidence>
<accession>A0A833XI77</accession>
<evidence type="ECO:0000256" key="5">
    <source>
        <dbReference type="ARBA" id="ARBA00023242"/>
    </source>
</evidence>
<keyword evidence="5" id="KW-0539">Nucleus</keyword>
<reference evidence="8" key="2">
    <citation type="submission" date="2020-03" db="EMBL/GenBank/DDBJ databases">
        <title>Walnut 2.0.</title>
        <authorList>
            <person name="Marrano A."/>
            <person name="Britton M."/>
            <person name="Zimin A.V."/>
            <person name="Zaini P.A."/>
            <person name="Workman R."/>
            <person name="Puiu D."/>
            <person name="Bianco L."/>
            <person name="Allen B.J."/>
            <person name="Troggio M."/>
            <person name="Leslie C.A."/>
            <person name="Timp W."/>
            <person name="Dendekar A."/>
            <person name="Salzberg S.L."/>
            <person name="Neale D.B."/>
        </authorList>
    </citation>
    <scope>NUCLEOTIDE SEQUENCE</scope>
    <source>
        <tissue evidence="8">Leaves</tissue>
    </source>
</reference>
<sequence>FGFDFTPNLPTSNFFSKKLDFLISPSLILLSLISLSHSLSGSSETLKPFWLLPLLDRYSSNSMGLHSETSLAPGFRFHPTDEELVRYYLKRKVSGKPFRFDPISVIDIYKSEPWDLPIKSKLKSRDLEWYFFSALDRKYGNSSRTNRATEMGYWKTTGKDRTVRQNSRAVGMKKTLVYHSGRAPHGARTNWVMHEYRLVDEELEKTGIAIDSFVLCRVFQKSGTGPKNGEHYGAPFIEEEWEEDDVAAFLPCEEAAVDDVVVGDGACVEAIELDQDLEISNPSESTPPPLNFYYGDTSNDVEQYEDFVEDCQKPIMGSGETFELCHDEKLVDIPEQYEMDMKPIKDEFFVESSRIMKPSEVNYSLDEPYLDATDNPLLGDGFFLESDDLLNPVESDAAGFDILDEYLTFLNADDDMAFDPSEIMGGENSFSNQATHTQEHLNGGTEKVYIDGQQPSEAQGSNDASTSKQKPEAAIYESDIKNPFIKHATRMLGSIPAPPAYASEFPAKDVTLQLHSAAQSSSSVHVTTGVIRIRNTTLTSHGTDWLLGKNSDVNFGMPFLLPQGDTNSANLVPMAGLHAAGKTASVVSWGWFFLIFFWALILSVSFRFASNIYIK</sequence>
<keyword evidence="6" id="KW-0472">Membrane</keyword>
<evidence type="ECO:0000313" key="9">
    <source>
        <dbReference type="Proteomes" id="UP000619265"/>
    </source>
</evidence>
<protein>
    <recommendedName>
        <fullName evidence="7">NAC domain-containing protein</fullName>
    </recommendedName>
</protein>
<dbReference type="Proteomes" id="UP000619265">
    <property type="component" value="Unassembled WGS sequence"/>
</dbReference>
<comment type="caution">
    <text evidence="8">The sequence shown here is derived from an EMBL/GenBank/DDBJ whole genome shotgun (WGS) entry which is preliminary data.</text>
</comment>
<keyword evidence="4" id="KW-0804">Transcription</keyword>
<dbReference type="EMBL" id="LIHL02000007">
    <property type="protein sequence ID" value="KAF5467018.1"/>
    <property type="molecule type" value="Genomic_DNA"/>
</dbReference>
<dbReference type="SUPFAM" id="SSF101941">
    <property type="entry name" value="NAC domain"/>
    <property type="match status" value="1"/>
</dbReference>
<evidence type="ECO:0000313" key="8">
    <source>
        <dbReference type="EMBL" id="KAF5467018.1"/>
    </source>
</evidence>
<dbReference type="Pfam" id="PF02365">
    <property type="entry name" value="NAM"/>
    <property type="match status" value="1"/>
</dbReference>
<feature type="domain" description="NAC" evidence="7">
    <location>
        <begin position="71"/>
        <end position="221"/>
    </location>
</feature>
<evidence type="ECO:0000256" key="6">
    <source>
        <dbReference type="SAM" id="Phobius"/>
    </source>
</evidence>
<proteinExistence type="predicted"/>
<evidence type="ECO:0000259" key="7">
    <source>
        <dbReference type="PROSITE" id="PS51005"/>
    </source>
</evidence>
<dbReference type="AlphaFoldDB" id="A0A833XI77"/>
<evidence type="ECO:0000256" key="2">
    <source>
        <dbReference type="ARBA" id="ARBA00023015"/>
    </source>
</evidence>
<feature type="transmembrane region" description="Helical" evidence="6">
    <location>
        <begin position="589"/>
        <end position="609"/>
    </location>
</feature>
<dbReference type="GO" id="GO:0006355">
    <property type="term" value="P:regulation of DNA-templated transcription"/>
    <property type="evidence" value="ECO:0007669"/>
    <property type="project" value="InterPro"/>
</dbReference>
<dbReference type="FunFam" id="2.170.150.80:FF:000002">
    <property type="entry name" value="Nac domain-containing protein 86"/>
    <property type="match status" value="1"/>
</dbReference>
<evidence type="ECO:0000256" key="3">
    <source>
        <dbReference type="ARBA" id="ARBA00023125"/>
    </source>
</evidence>
<reference evidence="8" key="1">
    <citation type="submission" date="2015-10" db="EMBL/GenBank/DDBJ databases">
        <authorList>
            <person name="Martinez-Garcia P.J."/>
            <person name="Crepeau M.W."/>
            <person name="Puiu D."/>
            <person name="Gonzalez-Ibeas D."/>
            <person name="Whalen J."/>
            <person name="Stevens K."/>
            <person name="Paul R."/>
            <person name="Butterfield T."/>
            <person name="Britton M."/>
            <person name="Reagan R."/>
            <person name="Chakraborty S."/>
            <person name="Walawage S.L."/>
            <person name="Vasquez-Gross H.A."/>
            <person name="Cardeno C."/>
            <person name="Famula R."/>
            <person name="Pratt K."/>
            <person name="Kuruganti S."/>
            <person name="Aradhya M.K."/>
            <person name="Leslie C.A."/>
            <person name="Dandekar A.M."/>
            <person name="Salzberg S.L."/>
            <person name="Wegrzyn J.L."/>
            <person name="Langley C.H."/>
            <person name="Neale D.B."/>
        </authorList>
    </citation>
    <scope>NUCLEOTIDE SEQUENCE</scope>
    <source>
        <tissue evidence="8">Leaves</tissue>
    </source>
</reference>
<gene>
    <name evidence="8" type="ORF">F2P56_016891</name>
</gene>
<organism evidence="8 9">
    <name type="scientific">Juglans regia</name>
    <name type="common">English walnut</name>
    <dbReference type="NCBI Taxonomy" id="51240"/>
    <lineage>
        <taxon>Eukaryota</taxon>
        <taxon>Viridiplantae</taxon>
        <taxon>Streptophyta</taxon>
        <taxon>Embryophyta</taxon>
        <taxon>Tracheophyta</taxon>
        <taxon>Spermatophyta</taxon>
        <taxon>Magnoliopsida</taxon>
        <taxon>eudicotyledons</taxon>
        <taxon>Gunneridae</taxon>
        <taxon>Pentapetalae</taxon>
        <taxon>rosids</taxon>
        <taxon>fabids</taxon>
        <taxon>Fagales</taxon>
        <taxon>Juglandaceae</taxon>
        <taxon>Juglans</taxon>
    </lineage>
</organism>
<dbReference type="Gene3D" id="2.170.150.80">
    <property type="entry name" value="NAC domain"/>
    <property type="match status" value="1"/>
</dbReference>
<keyword evidence="6" id="KW-0812">Transmembrane</keyword>
<dbReference type="PROSITE" id="PS51005">
    <property type="entry name" value="NAC"/>
    <property type="match status" value="1"/>
</dbReference>
<keyword evidence="6" id="KW-1133">Transmembrane helix</keyword>
<dbReference type="InterPro" id="IPR036093">
    <property type="entry name" value="NAC_dom_sf"/>
</dbReference>
<keyword evidence="3" id="KW-0238">DNA-binding</keyword>
<evidence type="ECO:0000256" key="1">
    <source>
        <dbReference type="ARBA" id="ARBA00004123"/>
    </source>
</evidence>
<keyword evidence="2" id="KW-0805">Transcription regulation</keyword>
<dbReference type="GO" id="GO:0003677">
    <property type="term" value="F:DNA binding"/>
    <property type="evidence" value="ECO:0007669"/>
    <property type="project" value="UniProtKB-KW"/>
</dbReference>
<name>A0A833XI77_JUGRE</name>
<feature type="non-terminal residue" evidence="8">
    <location>
        <position position="615"/>
    </location>
</feature>
<dbReference type="PANTHER" id="PTHR31744">
    <property type="entry name" value="PROTEIN CUP-SHAPED COTYLEDON 2-RELATED"/>
    <property type="match status" value="1"/>
</dbReference>
<dbReference type="InterPro" id="IPR003441">
    <property type="entry name" value="NAC-dom"/>
</dbReference>
<comment type="subcellular location">
    <subcellularLocation>
        <location evidence="1">Nucleus</location>
    </subcellularLocation>
</comment>
<dbReference type="Gramene" id="Jr07_33850_p1">
    <property type="protein sequence ID" value="cds.Jr07_33850_p1"/>
    <property type="gene ID" value="Jr07_33850"/>
</dbReference>
<dbReference type="GO" id="GO:0005634">
    <property type="term" value="C:nucleus"/>
    <property type="evidence" value="ECO:0007669"/>
    <property type="project" value="UniProtKB-SubCell"/>
</dbReference>